<gene>
    <name evidence="2" type="ORF">OE749_10315</name>
</gene>
<dbReference type="Proteomes" id="UP001652504">
    <property type="component" value="Unassembled WGS sequence"/>
</dbReference>
<dbReference type="EMBL" id="JAOWKX010000005">
    <property type="protein sequence ID" value="MCV2885084.1"/>
    <property type="molecule type" value="Genomic_DNA"/>
</dbReference>
<dbReference type="RefSeq" id="WP_263712376.1">
    <property type="nucleotide sequence ID" value="NZ_JAOWKX010000005.1"/>
</dbReference>
<evidence type="ECO:0000313" key="3">
    <source>
        <dbReference type="Proteomes" id="UP001652504"/>
    </source>
</evidence>
<organism evidence="2 3">
    <name type="scientific">Fluctibacter corallii</name>
    <dbReference type="NCBI Taxonomy" id="2984329"/>
    <lineage>
        <taxon>Bacteria</taxon>
        <taxon>Pseudomonadati</taxon>
        <taxon>Pseudomonadota</taxon>
        <taxon>Gammaproteobacteria</taxon>
        <taxon>Alteromonadales</taxon>
        <taxon>Alteromonadaceae</taxon>
        <taxon>Fluctibacter</taxon>
    </lineage>
</organism>
<comment type="caution">
    <text evidence="2">The sequence shown here is derived from an EMBL/GenBank/DDBJ whole genome shotgun (WGS) entry which is preliminary data.</text>
</comment>
<evidence type="ECO:0000256" key="1">
    <source>
        <dbReference type="SAM" id="MobiDB-lite"/>
    </source>
</evidence>
<feature type="compositionally biased region" description="Basic and acidic residues" evidence="1">
    <location>
        <begin position="43"/>
        <end position="57"/>
    </location>
</feature>
<feature type="region of interest" description="Disordered" evidence="1">
    <location>
        <begin position="1"/>
        <end position="97"/>
    </location>
</feature>
<proteinExistence type="predicted"/>
<evidence type="ECO:0000313" key="2">
    <source>
        <dbReference type="EMBL" id="MCV2885084.1"/>
    </source>
</evidence>
<reference evidence="2 3" key="1">
    <citation type="submission" date="2022-10" db="EMBL/GenBank/DDBJ databases">
        <title>Aestuariibacter sp. AA17 isolated from Montipora capitata coral fragment.</title>
        <authorList>
            <person name="Emsley S.A."/>
            <person name="Pfannmuller K.M."/>
            <person name="Loughran R.M."/>
            <person name="Shlafstein M."/>
            <person name="Papke E."/>
            <person name="Saw J.H."/>
            <person name="Ushijima B."/>
            <person name="Videau P."/>
        </authorList>
    </citation>
    <scope>NUCLEOTIDE SEQUENCE [LARGE SCALE GENOMIC DNA]</scope>
    <source>
        <strain evidence="2 3">AA17</strain>
    </source>
</reference>
<keyword evidence="3" id="KW-1185">Reference proteome</keyword>
<feature type="compositionally biased region" description="Basic and acidic residues" evidence="1">
    <location>
        <begin position="21"/>
        <end position="36"/>
    </location>
</feature>
<protein>
    <submittedName>
        <fullName evidence="2">Uncharacterized protein</fullName>
    </submittedName>
</protein>
<name>A0ABT3A914_9ALTE</name>
<feature type="compositionally biased region" description="Acidic residues" evidence="1">
    <location>
        <begin position="74"/>
        <end position="83"/>
    </location>
</feature>
<sequence length="97" mass="11389">MSNDLLFPIIPREGKSPIVNEEMKVKRIQKKERAHEIEEDEEHPLSTKERDARENQKKQHNKQQSAPEEPHDLTDDEGEDEVNEQEKKGPPHLDIFV</sequence>
<accession>A0ABT3A914</accession>